<dbReference type="STRING" id="50990.A0A4Y7QJW8"/>
<dbReference type="AlphaFoldDB" id="A0A4Y7QJW8"/>
<evidence type="ECO:0000256" key="2">
    <source>
        <dbReference type="SAM" id="Phobius"/>
    </source>
</evidence>
<evidence type="ECO:0000313" key="5">
    <source>
        <dbReference type="Proteomes" id="UP000294933"/>
    </source>
</evidence>
<dbReference type="OrthoDB" id="3221808at2759"/>
<dbReference type="VEuPathDB" id="FungiDB:BD410DRAFT_325731"/>
<keyword evidence="5" id="KW-1185">Reference proteome</keyword>
<dbReference type="EMBL" id="ML170158">
    <property type="protein sequence ID" value="TDL27705.1"/>
    <property type="molecule type" value="Genomic_DNA"/>
</dbReference>
<reference evidence="4 5" key="1">
    <citation type="submission" date="2018-06" db="EMBL/GenBank/DDBJ databases">
        <title>A transcriptomic atlas of mushroom development highlights an independent origin of complex multicellularity.</title>
        <authorList>
            <consortium name="DOE Joint Genome Institute"/>
            <person name="Krizsan K."/>
            <person name="Almasi E."/>
            <person name="Merenyi Z."/>
            <person name="Sahu N."/>
            <person name="Viragh M."/>
            <person name="Koszo T."/>
            <person name="Mondo S."/>
            <person name="Kiss B."/>
            <person name="Balint B."/>
            <person name="Kues U."/>
            <person name="Barry K."/>
            <person name="Hegedus J.C."/>
            <person name="Henrissat B."/>
            <person name="Johnson J."/>
            <person name="Lipzen A."/>
            <person name="Ohm R."/>
            <person name="Nagy I."/>
            <person name="Pangilinan J."/>
            <person name="Yan J."/>
            <person name="Xiong Y."/>
            <person name="Grigoriev I.V."/>
            <person name="Hibbett D.S."/>
            <person name="Nagy L.G."/>
        </authorList>
    </citation>
    <scope>NUCLEOTIDE SEQUENCE [LARGE SCALE GENOMIC DNA]</scope>
    <source>
        <strain evidence="4 5">SZMC22713</strain>
    </source>
</reference>
<evidence type="ECO:0000259" key="3">
    <source>
        <dbReference type="Pfam" id="PF20153"/>
    </source>
</evidence>
<accession>A0A4Y7QJW8</accession>
<sequence length="110" mass="12428">MLYEYDDPTDKMWSIYVVKSEKFDKVLVERWRGNMEGILIFAGLFSASLRLTAFIIESYKKLSPDSGNMTDALLAQTSSQHMDIANGTTFDISSPSPANQPSKRLRLRSS</sequence>
<keyword evidence="2" id="KW-1133">Transmembrane helix</keyword>
<feature type="domain" description="DUF6535" evidence="3">
    <location>
        <begin position="13"/>
        <end position="102"/>
    </location>
</feature>
<dbReference type="Proteomes" id="UP000294933">
    <property type="component" value="Unassembled WGS sequence"/>
</dbReference>
<keyword evidence="2" id="KW-0812">Transmembrane</keyword>
<dbReference type="InterPro" id="IPR045338">
    <property type="entry name" value="DUF6535"/>
</dbReference>
<dbReference type="Pfam" id="PF20153">
    <property type="entry name" value="DUF6535"/>
    <property type="match status" value="1"/>
</dbReference>
<gene>
    <name evidence="4" type="ORF">BD410DRAFT_325731</name>
</gene>
<feature type="compositionally biased region" description="Polar residues" evidence="1">
    <location>
        <begin position="89"/>
        <end position="102"/>
    </location>
</feature>
<organism evidence="4 5">
    <name type="scientific">Rickenella mellea</name>
    <dbReference type="NCBI Taxonomy" id="50990"/>
    <lineage>
        <taxon>Eukaryota</taxon>
        <taxon>Fungi</taxon>
        <taxon>Dikarya</taxon>
        <taxon>Basidiomycota</taxon>
        <taxon>Agaricomycotina</taxon>
        <taxon>Agaricomycetes</taxon>
        <taxon>Hymenochaetales</taxon>
        <taxon>Rickenellaceae</taxon>
        <taxon>Rickenella</taxon>
    </lineage>
</organism>
<feature type="region of interest" description="Disordered" evidence="1">
    <location>
        <begin position="89"/>
        <end position="110"/>
    </location>
</feature>
<protein>
    <recommendedName>
        <fullName evidence="3">DUF6535 domain-containing protein</fullName>
    </recommendedName>
</protein>
<evidence type="ECO:0000313" key="4">
    <source>
        <dbReference type="EMBL" id="TDL27705.1"/>
    </source>
</evidence>
<proteinExistence type="predicted"/>
<feature type="transmembrane region" description="Helical" evidence="2">
    <location>
        <begin position="37"/>
        <end position="56"/>
    </location>
</feature>
<evidence type="ECO:0000256" key="1">
    <source>
        <dbReference type="SAM" id="MobiDB-lite"/>
    </source>
</evidence>
<name>A0A4Y7QJW8_9AGAM</name>
<keyword evidence="2" id="KW-0472">Membrane</keyword>